<dbReference type="EMBL" id="NEVH01027075">
    <property type="protein sequence ID" value="PNF13815.1"/>
    <property type="molecule type" value="Genomic_DNA"/>
</dbReference>
<dbReference type="InterPro" id="IPR044059">
    <property type="entry name" value="Csn1/TTC4_wheel"/>
</dbReference>
<dbReference type="GO" id="GO:0006457">
    <property type="term" value="P:protein folding"/>
    <property type="evidence" value="ECO:0007669"/>
    <property type="project" value="TreeGrafter"/>
</dbReference>
<dbReference type="GO" id="GO:0030544">
    <property type="term" value="F:Hsp70 protein binding"/>
    <property type="evidence" value="ECO:0007669"/>
    <property type="project" value="TreeGrafter"/>
</dbReference>
<name>A0A2J7PBU8_9NEOP</name>
<dbReference type="InParanoid" id="A0A2J7PBU8"/>
<gene>
    <name evidence="5" type="ORF">B7P43_G12443</name>
</gene>
<accession>A0A2J7PBU8</accession>
<dbReference type="GO" id="GO:0005829">
    <property type="term" value="C:cytosol"/>
    <property type="evidence" value="ECO:0007669"/>
    <property type="project" value="TreeGrafter"/>
</dbReference>
<evidence type="ECO:0000256" key="3">
    <source>
        <dbReference type="ARBA" id="ARBA00023602"/>
    </source>
</evidence>
<dbReference type="Pfam" id="PF18972">
    <property type="entry name" value="Wheel"/>
    <property type="match status" value="1"/>
</dbReference>
<dbReference type="InterPro" id="IPR011990">
    <property type="entry name" value="TPR-like_helical_dom_sf"/>
</dbReference>
<keyword evidence="2" id="KW-0802">TPR repeat</keyword>
<dbReference type="STRING" id="105785.A0A2J7PBU8"/>
<comment type="caution">
    <text evidence="5">The sequence shown here is derived from an EMBL/GenBank/DDBJ whole genome shotgun (WGS) entry which is preliminary data.</text>
</comment>
<evidence type="ECO:0000256" key="2">
    <source>
        <dbReference type="ARBA" id="ARBA00022803"/>
    </source>
</evidence>
<dbReference type="PANTHER" id="PTHR46035">
    <property type="entry name" value="TETRATRICOPEPTIDE REPEAT PROTEIN 4"/>
    <property type="match status" value="1"/>
</dbReference>
<dbReference type="GO" id="GO:0005634">
    <property type="term" value="C:nucleus"/>
    <property type="evidence" value="ECO:0007669"/>
    <property type="project" value="TreeGrafter"/>
</dbReference>
<keyword evidence="1" id="KW-0677">Repeat</keyword>
<dbReference type="Gene3D" id="1.25.40.10">
    <property type="entry name" value="Tetratricopeptide repeat domain"/>
    <property type="match status" value="1"/>
</dbReference>
<dbReference type="EMBL" id="NEVH01027075">
    <property type="protein sequence ID" value="PNF13811.1"/>
    <property type="molecule type" value="Genomic_DNA"/>
</dbReference>
<proteinExistence type="inferred from homology"/>
<dbReference type="AlphaFoldDB" id="A0A2J7PBU8"/>
<evidence type="ECO:0000256" key="1">
    <source>
        <dbReference type="ARBA" id="ARBA00022737"/>
    </source>
</evidence>
<evidence type="ECO:0000259" key="4">
    <source>
        <dbReference type="Pfam" id="PF18972"/>
    </source>
</evidence>
<dbReference type="EMBL" id="NEVH01027075">
    <property type="protein sequence ID" value="PNF13812.1"/>
    <property type="molecule type" value="Genomic_DNA"/>
</dbReference>
<evidence type="ECO:0000313" key="6">
    <source>
        <dbReference type="Proteomes" id="UP000235965"/>
    </source>
</evidence>
<comment type="similarity">
    <text evidence="3">Belongs to the TTC4 family.</text>
</comment>
<dbReference type="FunCoup" id="A0A2J7PBU8">
    <property type="interactions" value="2156"/>
</dbReference>
<dbReference type="GO" id="GO:0051879">
    <property type="term" value="F:Hsp90 protein binding"/>
    <property type="evidence" value="ECO:0007669"/>
    <property type="project" value="InterPro"/>
</dbReference>
<dbReference type="PANTHER" id="PTHR46035:SF1">
    <property type="entry name" value="TETRATRICOPEPTIDE REPEAT PROTEIN 4"/>
    <property type="match status" value="1"/>
</dbReference>
<organism evidence="5 6">
    <name type="scientific">Cryptotermes secundus</name>
    <dbReference type="NCBI Taxonomy" id="105785"/>
    <lineage>
        <taxon>Eukaryota</taxon>
        <taxon>Metazoa</taxon>
        <taxon>Ecdysozoa</taxon>
        <taxon>Arthropoda</taxon>
        <taxon>Hexapoda</taxon>
        <taxon>Insecta</taxon>
        <taxon>Pterygota</taxon>
        <taxon>Neoptera</taxon>
        <taxon>Polyneoptera</taxon>
        <taxon>Dictyoptera</taxon>
        <taxon>Blattodea</taxon>
        <taxon>Blattoidea</taxon>
        <taxon>Termitoidae</taxon>
        <taxon>Kalotermitidae</taxon>
        <taxon>Cryptotermitinae</taxon>
        <taxon>Cryptotermes</taxon>
    </lineage>
</organism>
<dbReference type="InterPro" id="IPR019734">
    <property type="entry name" value="TPR_rpt"/>
</dbReference>
<dbReference type="OrthoDB" id="420195at2759"/>
<keyword evidence="6" id="KW-1185">Reference proteome</keyword>
<dbReference type="SMART" id="SM00028">
    <property type="entry name" value="TPR"/>
    <property type="match status" value="3"/>
</dbReference>
<sequence length="389" mass="44560">MDSKATNAISKGEMCMSDEKRRRLAEKLDQELDEFIGGLEKRSSTDEWPEDRWQEEMEKHPFFMTKTPEAGEPLSPLMEGLQQLKYSETDNTPQELAATYKEDGNYNFKIKKYRLAIMSYTEGLKQRCGDSVLESELYNNRAAAHFFLKNYRSCLFDCRAALKIRSCYPKAQVRAAQCCMFLQRYDECIALCDKMLLGSPTDKVSLELRARAVAGKKMEERNIRKQNVSERKEKEKEQALLRAIKERGIHIEGTELSMAALEPSSPVVAQGHVHLDGKGSLVWPVMFLYPEYEVSDLVQEFCEDDTFSQHLTAMFESTPDWDKDSSYIPSELNIYYECRGRHTLHQVTASGTLGEVLARETYVVYGGTPCFLVTVRGSKVEQNLLARYS</sequence>
<evidence type="ECO:0000313" key="5">
    <source>
        <dbReference type="EMBL" id="PNF13813.1"/>
    </source>
</evidence>
<dbReference type="EMBL" id="NEVH01027075">
    <property type="protein sequence ID" value="PNF13813.1"/>
    <property type="molecule type" value="Genomic_DNA"/>
</dbReference>
<reference evidence="5 6" key="1">
    <citation type="submission" date="2017-12" db="EMBL/GenBank/DDBJ databases">
        <title>Hemimetabolous genomes reveal molecular basis of termite eusociality.</title>
        <authorList>
            <person name="Harrison M.C."/>
            <person name="Jongepier E."/>
            <person name="Robertson H.M."/>
            <person name="Arning N."/>
            <person name="Bitard-Feildel T."/>
            <person name="Chao H."/>
            <person name="Childers C.P."/>
            <person name="Dinh H."/>
            <person name="Doddapaneni H."/>
            <person name="Dugan S."/>
            <person name="Gowin J."/>
            <person name="Greiner C."/>
            <person name="Han Y."/>
            <person name="Hu H."/>
            <person name="Hughes D.S.T."/>
            <person name="Huylmans A.-K."/>
            <person name="Kemena C."/>
            <person name="Kremer L.P.M."/>
            <person name="Lee S.L."/>
            <person name="Lopez-Ezquerra A."/>
            <person name="Mallet L."/>
            <person name="Monroy-Kuhn J.M."/>
            <person name="Moser A."/>
            <person name="Murali S.C."/>
            <person name="Muzny D.M."/>
            <person name="Otani S."/>
            <person name="Piulachs M.-D."/>
            <person name="Poelchau M."/>
            <person name="Qu J."/>
            <person name="Schaub F."/>
            <person name="Wada-Katsumata A."/>
            <person name="Worley K.C."/>
            <person name="Xie Q."/>
            <person name="Ylla G."/>
            <person name="Poulsen M."/>
            <person name="Gibbs R.A."/>
            <person name="Schal C."/>
            <person name="Richards S."/>
            <person name="Belles X."/>
            <person name="Korb J."/>
            <person name="Bornberg-Bauer E."/>
        </authorList>
    </citation>
    <scope>NUCLEOTIDE SEQUENCE [LARGE SCALE GENOMIC DNA]</scope>
    <source>
        <tissue evidence="5">Whole body</tissue>
    </source>
</reference>
<protein>
    <submittedName>
        <fullName evidence="5">Tetratricopeptide repeat protein 4</fullName>
    </submittedName>
</protein>
<dbReference type="Proteomes" id="UP000235965">
    <property type="component" value="Unassembled WGS sequence"/>
</dbReference>
<dbReference type="CDD" id="cd21380">
    <property type="entry name" value="CTWD_Cns1"/>
    <property type="match status" value="1"/>
</dbReference>
<feature type="domain" description="Cns1/TTC4 wheel" evidence="4">
    <location>
        <begin position="277"/>
        <end position="379"/>
    </location>
</feature>
<dbReference type="SUPFAM" id="SSF48452">
    <property type="entry name" value="TPR-like"/>
    <property type="match status" value="1"/>
</dbReference>